<evidence type="ECO:0000313" key="3">
    <source>
        <dbReference type="Proteomes" id="UP001177295"/>
    </source>
</evidence>
<feature type="compositionally biased region" description="Basic and acidic residues" evidence="1">
    <location>
        <begin position="105"/>
        <end position="117"/>
    </location>
</feature>
<gene>
    <name evidence="2" type="ORF">SEML1_0740</name>
</gene>
<protein>
    <submittedName>
        <fullName evidence="2">Septum formation initiator</fullName>
    </submittedName>
</protein>
<evidence type="ECO:0000256" key="1">
    <source>
        <dbReference type="SAM" id="MobiDB-lite"/>
    </source>
</evidence>
<dbReference type="EMBL" id="CP124550">
    <property type="protein sequence ID" value="WIO46339.1"/>
    <property type="molecule type" value="Genomic_DNA"/>
</dbReference>
<sequence>MRSKQFMRYIWHRYATFNTGVTIVAVFVVLSWAWGAASTIQANFEAQKVVEERQRERDVLELEVATLRYRQNYYRSDEFKDLEARSKLGLASPGEKVLILPPNSEHVHQQDEQDQKLKTAAPAEKPASGSNFQQWINFLSGKSASRLQK</sequence>
<proteinExistence type="predicted"/>
<keyword evidence="3" id="KW-1185">Reference proteome</keyword>
<name>A0ABY8X0D6_9BACT</name>
<organism evidence="2 3">
    <name type="scientific">Candidatus Southlakia epibionticum</name>
    <dbReference type="NCBI Taxonomy" id="3043284"/>
    <lineage>
        <taxon>Bacteria</taxon>
        <taxon>Candidatus Saccharimonadota</taxon>
        <taxon>Candidatus Saccharimonadia</taxon>
        <taxon>Candidatus Saccharimonadales</taxon>
        <taxon>Candidatus Saccharimonadaceae</taxon>
        <taxon>Candidatus Southlakia</taxon>
    </lineage>
</organism>
<reference evidence="2 3" key="1">
    <citation type="journal article" date="2023" name="Cell">
        <title>Genetic manipulation of Patescibacteria provides mechanistic insights into microbial dark matter and the epibiotic lifestyle.</title>
        <authorList>
            <person name="Wang Y."/>
            <person name="Gallagher L.A."/>
            <person name="Andrade P.A."/>
            <person name="Liu A."/>
            <person name="Humphreys I.R."/>
            <person name="Turkarslan S."/>
            <person name="Cutler K.J."/>
            <person name="Arrieta-Ortiz M.L."/>
            <person name="Li Y."/>
            <person name="Radey M.C."/>
            <person name="McLean J.S."/>
            <person name="Cong Q."/>
            <person name="Baker D."/>
            <person name="Baliga N.S."/>
            <person name="Peterson S.B."/>
            <person name="Mougous J.D."/>
        </authorList>
    </citation>
    <scope>NUCLEOTIDE SEQUENCE [LARGE SCALE GENOMIC DNA]</scope>
    <source>
        <strain evidence="2 3">ML1</strain>
    </source>
</reference>
<dbReference type="Proteomes" id="UP001177295">
    <property type="component" value="Chromosome"/>
</dbReference>
<feature type="region of interest" description="Disordered" evidence="1">
    <location>
        <begin position="101"/>
        <end position="132"/>
    </location>
</feature>
<accession>A0ABY8X0D6</accession>
<evidence type="ECO:0000313" key="2">
    <source>
        <dbReference type="EMBL" id="WIO46339.1"/>
    </source>
</evidence>